<evidence type="ECO:0000313" key="27">
    <source>
        <dbReference type="Proteomes" id="UP000192575"/>
    </source>
</evidence>
<dbReference type="EMBL" id="CP017107">
    <property type="protein sequence ID" value="AOO74066.1"/>
    <property type="molecule type" value="Genomic_DNA"/>
</dbReference>
<reference evidence="20 30" key="2">
    <citation type="submission" date="2016-05" db="EMBL/GenBank/DDBJ databases">
        <authorList>
            <person name="Lee J.-Y."/>
            <person name="Kim E.B."/>
            <person name="Choi Y.-J."/>
        </authorList>
    </citation>
    <scope>NUCLEOTIDE SEQUENCE [LARGE SCALE GENOMIC DNA]</scope>
    <source>
        <strain evidence="20 30">KLA006</strain>
    </source>
</reference>
<dbReference type="EMBL" id="CP020858">
    <property type="protein sequence ID" value="ARU19435.1"/>
    <property type="molecule type" value="Genomic_DNA"/>
</dbReference>
<evidence type="ECO:0000256" key="5">
    <source>
        <dbReference type="ARBA" id="ARBA00022917"/>
    </source>
</evidence>
<sequence length="433" mass="50107">MKTISIIDAKHHVNEKVKIGVWLTNKRSSGKIAFLQLRDGSAYFQGVVVKNAVSEETFALAKEVKQETSLYVTGVIHEDKRSHFGYEIEIEEIEVVGESNEYPITPKEHGTDFLMDHRHLWLRSKKQFAIMQIRNEMIRATYEFFNKEGFIKLDAPILTGSAPEGTTELFHTEYFDRDAYLSQSGQLYEEAGAMAYGKVFSFGPTFRAEKSKTRRHLIEFWMIEPEMAFMHQEESLEIQERYVAYLVQSVLDNCQYPLQILGRDTEVLKRYTELPYPRISYDEAIELLQQSGKFPDVKWGEDFGSPEETYLAEHFSKPVFVMNYPKAIKPFYMKPHPTRDDVVICADMLAPEGYGEIIGGSERATDPKYLEEQIIKAGLDVKDYEWYLDLRRYGSVPHSGFGLGLERAVTWITGEDHIREAIPFPRLLNRIYP</sequence>
<evidence type="ECO:0000313" key="10">
    <source>
        <dbReference type="EMBL" id="AOO74066.1"/>
    </source>
</evidence>
<dbReference type="Proteomes" id="UP000471678">
    <property type="component" value="Unassembled WGS sequence"/>
</dbReference>
<evidence type="ECO:0000256" key="4">
    <source>
        <dbReference type="ARBA" id="ARBA00022840"/>
    </source>
</evidence>
<evidence type="ECO:0000313" key="22">
    <source>
        <dbReference type="EMBL" id="PWG52914.1"/>
    </source>
</evidence>
<dbReference type="SUPFAM" id="SSF50249">
    <property type="entry name" value="Nucleic acid-binding proteins"/>
    <property type="match status" value="1"/>
</dbReference>
<reference evidence="21 31" key="8">
    <citation type="journal article" date="2018" name="Genome Announc.">
        <title>Fifty-Six Draft Genome Sequences of 10 Lactobacillus Species from 22 Commercial Dietary Supplements.</title>
        <authorList>
            <person name="Gangiredla J."/>
            <person name="Barnaba T.J."/>
            <person name="Mammel M.K."/>
            <person name="Lacher D.W."/>
            <person name="Elkins C.A."/>
            <person name="Lampel K.A."/>
            <person name="Whitehouse C.A."/>
            <person name="Tartera C."/>
        </authorList>
    </citation>
    <scope>NUCLEOTIDE SEQUENCE [LARGE SCALE GENOMIC DNA]</scope>
    <source>
        <strain evidence="21 31">DS11_12</strain>
    </source>
</reference>
<reference evidence="29" key="6">
    <citation type="submission" date="2017-04" db="EMBL/GenBank/DDBJ databases">
        <title>Function of individual gut microbiota members based on whole genome sequencing of pure cultures obtained from chicken caecum.</title>
        <authorList>
            <person name="Medvecky M."/>
            <person name="Cejkova D."/>
            <person name="Polansky O."/>
            <person name="Karasova D."/>
            <person name="Kubasova T."/>
            <person name="Cizek A."/>
            <person name="Rychlik I."/>
        </authorList>
    </citation>
    <scope>NUCLEOTIDE SEQUENCE [LARGE SCALE GENOMIC DNA]</scope>
    <source>
        <strain evidence="29">An84</strain>
    </source>
</reference>
<dbReference type="Proteomes" id="UP000245607">
    <property type="component" value="Unassembled WGS sequence"/>
</dbReference>
<reference evidence="10 25" key="3">
    <citation type="submission" date="2016-09" db="EMBL/GenBank/DDBJ databases">
        <title>Complete Genome Sequence of Lactobacillus salivarius Jin.</title>
        <authorList>
            <person name="Jin N."/>
            <person name="Li C."/>
            <person name="Wang M."/>
            <person name="Ren D."/>
            <person name="Di Y."/>
            <person name="Pan R."/>
            <person name="Du S."/>
            <person name="Lu H."/>
            <person name="Li X."/>
            <person name="Tian M."/>
        </authorList>
    </citation>
    <scope>NUCLEOTIDE SEQUENCE [LARGE SCALE GENOMIC DNA]</scope>
    <source>
        <strain evidence="10 25">CICC 23174</strain>
    </source>
</reference>
<reference evidence="22 32" key="9">
    <citation type="submission" date="2018-05" db="EMBL/GenBank/DDBJ databases">
        <title>Lactobacillus salivarius genome sequencing and assembly.</title>
        <authorList>
            <person name="Audisio C."/>
            <person name="Albarracin L."/>
            <person name="Torres M.J."/>
            <person name="Hebert E.M."/>
            <person name="Saavedra L."/>
        </authorList>
    </citation>
    <scope>NUCLEOTIDE SEQUENCE [LARGE SCALE GENOMIC DNA]</scope>
    <source>
        <strain evidence="22 32">A3iob</strain>
    </source>
</reference>
<dbReference type="Proteomes" id="UP001231316">
    <property type="component" value="Chromosome"/>
</dbReference>
<dbReference type="Proteomes" id="UP000196255">
    <property type="component" value="Unassembled WGS sequence"/>
</dbReference>
<keyword evidence="2 7" id="KW-0436">Ligase</keyword>
<dbReference type="Pfam" id="PF01336">
    <property type="entry name" value="tRNA_anti-codon"/>
    <property type="match status" value="1"/>
</dbReference>
<dbReference type="EMBL" id="CP007646">
    <property type="protein sequence ID" value="AIR10438.1"/>
    <property type="molecule type" value="Genomic_DNA"/>
</dbReference>
<dbReference type="Gene3D" id="3.30.930.10">
    <property type="entry name" value="Bira Bifunctional Protein, Domain 2"/>
    <property type="match status" value="1"/>
</dbReference>
<dbReference type="EMBL" id="QAGV01000001">
    <property type="protein sequence ID" value="PTR98808.1"/>
    <property type="molecule type" value="Genomic_DNA"/>
</dbReference>
<dbReference type="PRINTS" id="PR01042">
    <property type="entry name" value="TRNASYNTHASP"/>
</dbReference>
<gene>
    <name evidence="7 9" type="primary">asnS</name>
    <name evidence="20" type="ORF">A8C52_04855</name>
    <name evidence="19" type="ORF">B5G36_02545</name>
    <name evidence="18" type="ORF">B6U37_03625</name>
    <name evidence="17" type="ORF">B6U56_03825</name>
    <name evidence="11" type="ORF">B7R82_05315</name>
    <name evidence="10" type="ORF">BHF65_07505</name>
    <name evidence="22" type="ORF">DB362_03070</name>
    <name evidence="21" type="ORF">DBP89_01390</name>
    <name evidence="16" type="ORF">FYL25_01830</name>
    <name evidence="15" type="ORF">GKC34_06320</name>
    <name evidence="12" type="ORF">K8V06_06015</name>
    <name evidence="9" type="ORF">LSJ_0750</name>
    <name evidence="13" type="ORF">PV940_04010</name>
    <name evidence="23" type="ORF">QFE45_04375</name>
    <name evidence="14" type="ORF">QYC35_04730</name>
</gene>
<dbReference type="InterPro" id="IPR004522">
    <property type="entry name" value="Asn-tRNA-ligase"/>
</dbReference>
<dbReference type="SMR" id="A0A089QF66"/>
<keyword evidence="7" id="KW-0963">Cytoplasm</keyword>
<dbReference type="InterPro" id="IPR004364">
    <property type="entry name" value="Aa-tRNA-synt_II"/>
</dbReference>
<evidence type="ECO:0000313" key="34">
    <source>
        <dbReference type="Proteomes" id="UP000471678"/>
    </source>
</evidence>
<dbReference type="EMBL" id="DYVK01000058">
    <property type="protein sequence ID" value="HJG15677.1"/>
    <property type="molecule type" value="Genomic_DNA"/>
</dbReference>
<reference evidence="15 33" key="10">
    <citation type="submission" date="2019-11" db="EMBL/GenBank/DDBJ databases">
        <title>Draft Genome Sequence of Plant Growth-Promoting Rhizosphere-Associated Bacteria.</title>
        <authorList>
            <person name="Vasilyev I.Y."/>
            <person name="Radchenko V."/>
            <person name="Ilnitskaya E.V."/>
        </authorList>
    </citation>
    <scope>NUCLEOTIDE SEQUENCE [LARGE SCALE GENOMIC DNA]</scope>
    <source>
        <strain evidence="15 33">VRA_1sq_f</strain>
    </source>
</reference>
<keyword evidence="5 7" id="KW-0648">Protein biosynthesis</keyword>
<dbReference type="Proteomes" id="UP000192575">
    <property type="component" value="Unassembled WGS sequence"/>
</dbReference>
<dbReference type="Proteomes" id="UP001174888">
    <property type="component" value="Unassembled WGS sequence"/>
</dbReference>
<evidence type="ECO:0000259" key="8">
    <source>
        <dbReference type="PROSITE" id="PS50862"/>
    </source>
</evidence>
<evidence type="ECO:0000313" key="18">
    <source>
        <dbReference type="EMBL" id="OQR25588.1"/>
    </source>
</evidence>
<dbReference type="Proteomes" id="UP000094723">
    <property type="component" value="Chromosome"/>
</dbReference>
<name>A0A089QF66_9LACO</name>
<dbReference type="Proteomes" id="UP000437575">
    <property type="component" value="Unassembled WGS sequence"/>
</dbReference>
<comment type="similarity">
    <text evidence="1 7">Belongs to the class-II aminoacyl-tRNA synthetase family.</text>
</comment>
<evidence type="ECO:0000256" key="3">
    <source>
        <dbReference type="ARBA" id="ARBA00022741"/>
    </source>
</evidence>
<evidence type="ECO:0000313" key="14">
    <source>
        <dbReference type="EMBL" id="MDN4833539.1"/>
    </source>
</evidence>
<dbReference type="GO" id="GO:0016740">
    <property type="term" value="F:transferase activity"/>
    <property type="evidence" value="ECO:0007669"/>
    <property type="project" value="UniProtKB-ARBA"/>
</dbReference>
<dbReference type="NCBIfam" id="TIGR00457">
    <property type="entry name" value="asnS"/>
    <property type="match status" value="1"/>
</dbReference>
<evidence type="ECO:0000313" key="23">
    <source>
        <dbReference type="EMBL" id="WII29349.1"/>
    </source>
</evidence>
<reference evidence="19" key="7">
    <citation type="journal article" date="2018" name="BMC Genomics">
        <title>Whole genome sequencing and function prediction of 133 gut anaerobes isolated from chicken caecum in pure cultures.</title>
        <authorList>
            <person name="Medvecky M."/>
            <person name="Cejkova D."/>
            <person name="Polansky O."/>
            <person name="Karasova D."/>
            <person name="Kubasova T."/>
            <person name="Cizek A."/>
            <person name="Rychlik I."/>
        </authorList>
    </citation>
    <scope>NUCLEOTIDE SEQUENCE</scope>
    <source>
        <strain evidence="19">An84</strain>
    </source>
</reference>
<dbReference type="Proteomes" id="UP000244552">
    <property type="component" value="Unassembled WGS sequence"/>
</dbReference>
<dbReference type="AlphaFoldDB" id="A0A089QF66"/>
<evidence type="ECO:0000313" key="11">
    <source>
        <dbReference type="EMBL" id="ARU19435.1"/>
    </source>
</evidence>
<evidence type="ECO:0000313" key="33">
    <source>
        <dbReference type="Proteomes" id="UP000437575"/>
    </source>
</evidence>
<comment type="subcellular location">
    <subcellularLocation>
        <location evidence="7">Cytoplasm</location>
    </subcellularLocation>
</comment>
<dbReference type="EMBL" id="WKKZ01000237">
    <property type="protein sequence ID" value="MSE05440.1"/>
    <property type="molecule type" value="Genomic_DNA"/>
</dbReference>
<evidence type="ECO:0000313" key="17">
    <source>
        <dbReference type="EMBL" id="OQQ90422.1"/>
    </source>
</evidence>
<dbReference type="Proteomes" id="UP000759256">
    <property type="component" value="Unassembled WGS sequence"/>
</dbReference>
<evidence type="ECO:0000256" key="1">
    <source>
        <dbReference type="ARBA" id="ARBA00008226"/>
    </source>
</evidence>
<dbReference type="InterPro" id="IPR045864">
    <property type="entry name" value="aa-tRNA-synth_II/BPL/LPL"/>
</dbReference>
<evidence type="ECO:0000313" key="32">
    <source>
        <dbReference type="Proteomes" id="UP000245607"/>
    </source>
</evidence>
<evidence type="ECO:0000313" key="20">
    <source>
        <dbReference type="EMBL" id="PAY48632.1"/>
    </source>
</evidence>
<reference evidence="23" key="15">
    <citation type="submission" date="2023-04" db="EMBL/GenBank/DDBJ databases">
        <title>Four porcine-derived lactic acid bacteria strains analyses and their evaluation as potential probiotics based on genomics.</title>
        <authorList>
            <person name="Niu D."/>
        </authorList>
    </citation>
    <scope>NUCLEOTIDE SEQUENCE</scope>
    <source>
        <strain evidence="23">ZSA5</strain>
    </source>
</reference>
<dbReference type="EMBL" id="JARKHV010000002">
    <property type="protein sequence ID" value="MDF4186201.1"/>
    <property type="molecule type" value="Genomic_DNA"/>
</dbReference>
<dbReference type="EC" id="6.1.1.22" evidence="7"/>
<evidence type="ECO:0000313" key="29">
    <source>
        <dbReference type="Proteomes" id="UP000196255"/>
    </source>
</evidence>
<dbReference type="SUPFAM" id="SSF55681">
    <property type="entry name" value="Class II aaRS and biotin synthetases"/>
    <property type="match status" value="1"/>
</dbReference>
<dbReference type="NCBIfam" id="NF003037">
    <property type="entry name" value="PRK03932.1"/>
    <property type="match status" value="1"/>
</dbReference>
<evidence type="ECO:0000313" key="21">
    <source>
        <dbReference type="EMBL" id="PTR98808.1"/>
    </source>
</evidence>
<evidence type="ECO:0000313" key="13">
    <source>
        <dbReference type="EMBL" id="MDF4186201.1"/>
    </source>
</evidence>
<dbReference type="Proteomes" id="UP001213566">
    <property type="component" value="Unassembled WGS sequence"/>
</dbReference>
<reference evidence="12" key="12">
    <citation type="journal article" date="2021" name="PeerJ">
        <title>Extensive microbial diversity within the chicken gut microbiome revealed by metagenomics and culture.</title>
        <authorList>
            <person name="Gilroy R."/>
            <person name="Ravi A."/>
            <person name="Getino M."/>
            <person name="Pursley I."/>
            <person name="Horton D.L."/>
            <person name="Alikhan N.F."/>
            <person name="Baker D."/>
            <person name="Gharbi K."/>
            <person name="Hall N."/>
            <person name="Watson M."/>
            <person name="Adriaenssens E.M."/>
            <person name="Foster-Nyarko E."/>
            <person name="Jarju S."/>
            <person name="Secka A."/>
            <person name="Antonio M."/>
            <person name="Oren A."/>
            <person name="Chaudhuri R.R."/>
            <person name="La Ragione R."/>
            <person name="Hildebrand F."/>
            <person name="Pallen M.J."/>
        </authorList>
    </citation>
    <scope>NUCLEOTIDE SEQUENCE</scope>
    <source>
        <strain evidence="12">CHK189-29639</strain>
    </source>
</reference>
<evidence type="ECO:0000313" key="31">
    <source>
        <dbReference type="Proteomes" id="UP000244552"/>
    </source>
</evidence>
<dbReference type="InterPro" id="IPR002312">
    <property type="entry name" value="Asp/Asn-tRNA-synth_IIb"/>
</dbReference>
<keyword evidence="4 7" id="KW-0067">ATP-binding</keyword>
<dbReference type="KEGG" id="lsj:LSJ_0750"/>
<accession>A0A089QF66</accession>
<dbReference type="RefSeq" id="WP_003700078.1">
    <property type="nucleotide sequence ID" value="NZ_CABMGV010000001.1"/>
</dbReference>
<dbReference type="EMBL" id="NBEF01000017">
    <property type="protein sequence ID" value="OQQ90422.1"/>
    <property type="molecule type" value="Genomic_DNA"/>
</dbReference>
<protein>
    <recommendedName>
        <fullName evidence="7">Asparagine--tRNA ligase</fullName>
        <ecNumber evidence="7">6.1.1.22</ecNumber>
    </recommendedName>
    <alternativeName>
        <fullName evidence="7">Asparaginyl-tRNA synthetase</fullName>
        <shortName evidence="7">AsnRS</shortName>
    </alternativeName>
</protein>
<evidence type="ECO:0000313" key="30">
    <source>
        <dbReference type="Proteomes" id="UP000218139"/>
    </source>
</evidence>
<dbReference type="PANTHER" id="PTHR22594">
    <property type="entry name" value="ASPARTYL/LYSYL-TRNA SYNTHETASE"/>
    <property type="match status" value="1"/>
</dbReference>
<evidence type="ECO:0000313" key="26">
    <source>
        <dbReference type="Proteomes" id="UP000192353"/>
    </source>
</evidence>
<dbReference type="EMBL" id="NFHF01000004">
    <property type="protein sequence ID" value="OUN19122.1"/>
    <property type="molecule type" value="Genomic_DNA"/>
</dbReference>
<evidence type="ECO:0000313" key="16">
    <source>
        <dbReference type="EMBL" id="MYY64186.1"/>
    </source>
</evidence>
<reference evidence="9 24" key="1">
    <citation type="journal article" date="2014" name="BMC Genomics">
        <title>Unusual genome complexity in Lactobacillus salivarius JCM1046.</title>
        <authorList>
            <person name="Raftis E.J."/>
            <person name="Forde B.M."/>
            <person name="Claesson M.J."/>
            <person name="O'Toole P.W."/>
        </authorList>
    </citation>
    <scope>NUCLEOTIDE SEQUENCE [LARGE SCALE GENOMIC DNA]</scope>
    <source>
        <strain evidence="9 24">JCM1046</strain>
    </source>
</reference>
<dbReference type="GO" id="GO:0005737">
    <property type="term" value="C:cytoplasm"/>
    <property type="evidence" value="ECO:0007669"/>
    <property type="project" value="UniProtKB-SubCell"/>
</dbReference>
<keyword evidence="3 7" id="KW-0547">Nucleotide-binding</keyword>
<dbReference type="Proteomes" id="UP000195378">
    <property type="component" value="Chromosome"/>
</dbReference>
<organism evidence="9 24">
    <name type="scientific">Ligilactobacillus salivarius</name>
    <dbReference type="NCBI Taxonomy" id="1624"/>
    <lineage>
        <taxon>Bacteria</taxon>
        <taxon>Bacillati</taxon>
        <taxon>Bacillota</taxon>
        <taxon>Bacilli</taxon>
        <taxon>Lactobacillales</taxon>
        <taxon>Lactobacillaceae</taxon>
        <taxon>Ligilactobacillus</taxon>
    </lineage>
</organism>
<dbReference type="Proteomes" id="UP000218139">
    <property type="component" value="Unassembled WGS sequence"/>
</dbReference>
<evidence type="ECO:0000313" key="19">
    <source>
        <dbReference type="EMBL" id="OUN19122.1"/>
    </source>
</evidence>
<proteinExistence type="inferred from homology"/>
<dbReference type="GO" id="GO:0003676">
    <property type="term" value="F:nucleic acid binding"/>
    <property type="evidence" value="ECO:0007669"/>
    <property type="project" value="InterPro"/>
</dbReference>
<feature type="domain" description="Aminoacyl-transfer RNA synthetases class-II family profile" evidence="8">
    <location>
        <begin position="133"/>
        <end position="433"/>
    </location>
</feature>
<dbReference type="EMBL" id="CP123971">
    <property type="protein sequence ID" value="WII29349.1"/>
    <property type="molecule type" value="Genomic_DNA"/>
</dbReference>
<dbReference type="Proteomes" id="UP000192353">
    <property type="component" value="Unassembled WGS sequence"/>
</dbReference>
<reference evidence="11 28" key="5">
    <citation type="submission" date="2017-04" db="EMBL/GenBank/DDBJ databases">
        <title>Complete genome sequence of Lactobacillus salivarius ZLS006, a probiotic strain isolated from healthy piglet.</title>
        <authorList>
            <person name="Zhang D."/>
        </authorList>
    </citation>
    <scope>NUCLEOTIDE SEQUENCE [LARGE SCALE GENOMIC DNA]</scope>
    <source>
        <strain evidence="11 28">ZLS006</strain>
    </source>
</reference>
<reference evidence="13" key="14">
    <citation type="submission" date="2023-02" db="EMBL/GenBank/DDBJ databases">
        <title>Draft Whole-Genome Sequences of competitive exclusion Lactobacillus salivarius strains for Poultry.</title>
        <authorList>
            <person name="Ma L.M."/>
            <person name="Lopez-Guerra N."/>
            <person name="Zhang G."/>
        </authorList>
    </citation>
    <scope>NUCLEOTIDE SEQUENCE</scope>
    <source>
        <strain evidence="13">Salm-9</strain>
    </source>
</reference>
<evidence type="ECO:0000313" key="28">
    <source>
        <dbReference type="Proteomes" id="UP000195378"/>
    </source>
</evidence>
<evidence type="ECO:0000256" key="2">
    <source>
        <dbReference type="ARBA" id="ARBA00022598"/>
    </source>
</evidence>
<evidence type="ECO:0000313" key="12">
    <source>
        <dbReference type="EMBL" id="HJG15677.1"/>
    </source>
</evidence>
<dbReference type="EMBL" id="JAUIQT010000001">
    <property type="protein sequence ID" value="MDN4833539.1"/>
    <property type="molecule type" value="Genomic_DNA"/>
</dbReference>
<dbReference type="InterPro" id="IPR012340">
    <property type="entry name" value="NA-bd_OB-fold"/>
</dbReference>
<comment type="subunit">
    <text evidence="7">Homodimer.</text>
</comment>
<dbReference type="GO" id="GO:0140096">
    <property type="term" value="F:catalytic activity, acting on a protein"/>
    <property type="evidence" value="ECO:0007669"/>
    <property type="project" value="UniProtKB-ARBA"/>
</dbReference>
<reference evidence="16 34" key="11">
    <citation type="journal article" date="2020" name="Food Funct.">
        <title>Screening of Lactobacillus salivarius strains from the feces of Chinese populations and the evaluation of their effects against intestinal inflammation in mice.</title>
        <authorList>
            <person name="Zhai Q."/>
            <person name="Shen X."/>
            <person name="Cen S."/>
            <person name="Zhang C."/>
            <person name="Tian F."/>
            <person name="Zhao J."/>
            <person name="Zhang H."/>
            <person name="Xue Y."/>
            <person name="Chen W."/>
        </authorList>
    </citation>
    <scope>NUCLEOTIDE SEQUENCE [LARGE SCALE GENOMIC DNA]</scope>
    <source>
        <strain evidence="16 34">FYNDL5_1.scaf</strain>
    </source>
</reference>
<evidence type="ECO:0000313" key="15">
    <source>
        <dbReference type="EMBL" id="MSE05440.1"/>
    </source>
</evidence>
<reference evidence="26 27" key="4">
    <citation type="submission" date="2017-03" db="EMBL/GenBank/DDBJ databases">
        <title>Phylogenomics and comparative genomics of Lactobacillus salivarius, a mammalian gut commensal.</title>
        <authorList>
            <person name="Harris H.M."/>
        </authorList>
    </citation>
    <scope>NUCLEOTIDE SEQUENCE [LARGE SCALE GENOMIC DNA]</scope>
    <source>
        <strain evidence="18 26">AH4231</strain>
        <strain evidence="17 27">JCM 1047</strain>
    </source>
</reference>
<dbReference type="EMBL" id="VSUB01000001">
    <property type="protein sequence ID" value="MYY64186.1"/>
    <property type="molecule type" value="Genomic_DNA"/>
</dbReference>
<reference evidence="14" key="16">
    <citation type="submission" date="2023-07" db="EMBL/GenBank/DDBJ databases">
        <title>Complete genome sequence of Ligilactobacillus salivarius SRCM217594 isolated from Gallus gallus domesticus feces.</title>
        <authorList>
            <person name="Yang H.-G."/>
            <person name="Ryu M.-S."/>
            <person name="Ha G.-S."/>
            <person name="Yang H.-J."/>
            <person name="Jeong D.-Y."/>
        </authorList>
    </citation>
    <scope>NUCLEOTIDE SEQUENCE</scope>
    <source>
        <strain evidence="14">SRCM217594</strain>
    </source>
</reference>
<evidence type="ECO:0000313" key="9">
    <source>
        <dbReference type="EMBL" id="AIR10438.1"/>
    </source>
</evidence>
<reference evidence="12" key="13">
    <citation type="submission" date="2021-09" db="EMBL/GenBank/DDBJ databases">
        <authorList>
            <person name="Gilroy R."/>
        </authorList>
    </citation>
    <scope>NUCLEOTIDE SEQUENCE</scope>
    <source>
        <strain evidence="12">CHK189-29639</strain>
    </source>
</reference>
<dbReference type="Pfam" id="PF00152">
    <property type="entry name" value="tRNA-synt_2"/>
    <property type="match status" value="1"/>
</dbReference>
<dbReference type="InterPro" id="IPR006195">
    <property type="entry name" value="aa-tRNA-synth_II"/>
</dbReference>
<dbReference type="EMBL" id="QFAS01000005">
    <property type="protein sequence ID" value="PWG52914.1"/>
    <property type="molecule type" value="Genomic_DNA"/>
</dbReference>
<dbReference type="InterPro" id="IPR004365">
    <property type="entry name" value="NA-bd_OB_tRNA"/>
</dbReference>
<dbReference type="EMBL" id="LXZO01000055">
    <property type="protein sequence ID" value="PAY48632.1"/>
    <property type="molecule type" value="Genomic_DNA"/>
</dbReference>
<evidence type="ECO:0000313" key="25">
    <source>
        <dbReference type="Proteomes" id="UP000094723"/>
    </source>
</evidence>
<dbReference type="Gene3D" id="2.40.50.140">
    <property type="entry name" value="Nucleic acid-binding proteins"/>
    <property type="match status" value="1"/>
</dbReference>
<comment type="catalytic activity">
    <reaction evidence="7">
        <text>tRNA(Asn) + L-asparagine + ATP = L-asparaginyl-tRNA(Asn) + AMP + diphosphate + H(+)</text>
        <dbReference type="Rhea" id="RHEA:11180"/>
        <dbReference type="Rhea" id="RHEA-COMP:9659"/>
        <dbReference type="Rhea" id="RHEA-COMP:9674"/>
        <dbReference type="ChEBI" id="CHEBI:15378"/>
        <dbReference type="ChEBI" id="CHEBI:30616"/>
        <dbReference type="ChEBI" id="CHEBI:33019"/>
        <dbReference type="ChEBI" id="CHEBI:58048"/>
        <dbReference type="ChEBI" id="CHEBI:78442"/>
        <dbReference type="ChEBI" id="CHEBI:78515"/>
        <dbReference type="ChEBI" id="CHEBI:456215"/>
        <dbReference type="EC" id="6.1.1.22"/>
    </reaction>
</comment>
<evidence type="ECO:0000313" key="24">
    <source>
        <dbReference type="Proteomes" id="UP000029488"/>
    </source>
</evidence>
<dbReference type="PROSITE" id="PS50862">
    <property type="entry name" value="AA_TRNA_LIGASE_II"/>
    <property type="match status" value="1"/>
</dbReference>
<dbReference type="Proteomes" id="UP000029488">
    <property type="component" value="Chromosome"/>
</dbReference>
<dbReference type="PANTHER" id="PTHR22594:SF34">
    <property type="entry name" value="ASPARAGINE--TRNA LIGASE, MITOCHONDRIAL-RELATED"/>
    <property type="match status" value="1"/>
</dbReference>
<dbReference type="GeneID" id="89465552"/>
<keyword evidence="6 7" id="KW-0030">Aminoacyl-tRNA synthetase</keyword>
<evidence type="ECO:0000256" key="7">
    <source>
        <dbReference type="HAMAP-Rule" id="MF_00534"/>
    </source>
</evidence>
<dbReference type="EMBL" id="NBEY01000032">
    <property type="protein sequence ID" value="OQR25588.1"/>
    <property type="molecule type" value="Genomic_DNA"/>
</dbReference>
<dbReference type="CDD" id="cd00776">
    <property type="entry name" value="AsxRS_core"/>
    <property type="match status" value="1"/>
</dbReference>
<dbReference type="GO" id="GO:0005524">
    <property type="term" value="F:ATP binding"/>
    <property type="evidence" value="ECO:0007669"/>
    <property type="project" value="UniProtKB-UniRule"/>
</dbReference>
<dbReference type="HAMAP" id="MF_00534">
    <property type="entry name" value="Asn_tRNA_synth"/>
    <property type="match status" value="1"/>
</dbReference>
<dbReference type="GO" id="GO:0006421">
    <property type="term" value="P:asparaginyl-tRNA aminoacylation"/>
    <property type="evidence" value="ECO:0007669"/>
    <property type="project" value="UniProtKB-UniRule"/>
</dbReference>
<evidence type="ECO:0000256" key="6">
    <source>
        <dbReference type="ARBA" id="ARBA00023146"/>
    </source>
</evidence>
<dbReference type="GO" id="GO:0004816">
    <property type="term" value="F:asparagine-tRNA ligase activity"/>
    <property type="evidence" value="ECO:0007669"/>
    <property type="project" value="UniProtKB-UniRule"/>
</dbReference>